<dbReference type="SUPFAM" id="SSF57424">
    <property type="entry name" value="LDL receptor-like module"/>
    <property type="match status" value="1"/>
</dbReference>
<protein>
    <submittedName>
        <fullName evidence="3">Uncharacterized protein</fullName>
    </submittedName>
</protein>
<reference evidence="3 4" key="1">
    <citation type="submission" date="2020-08" db="EMBL/GenBank/DDBJ databases">
        <authorList>
            <person name="Hejnol A."/>
        </authorList>
    </citation>
    <scope>NUCLEOTIDE SEQUENCE [LARGE SCALE GENOMIC DNA]</scope>
</reference>
<sequence length="116" mass="13203">MKHDCKDNSDEIPAICSKIFGVSELLYCKFISTYIPKLEEKSCLVEYDSFGNLKTQVHYPFRTLETCDSSNMNDCREGEYKCKEEGKLICLSIHQVCDGIGHCPNNDDEIKCGFNS</sequence>
<keyword evidence="4" id="KW-1185">Reference proteome</keyword>
<dbReference type="PROSITE" id="PS01209">
    <property type="entry name" value="LDLRA_1"/>
    <property type="match status" value="1"/>
</dbReference>
<dbReference type="Proteomes" id="UP000549394">
    <property type="component" value="Unassembled WGS sequence"/>
</dbReference>
<evidence type="ECO:0000313" key="3">
    <source>
        <dbReference type="EMBL" id="CAD5116635.1"/>
    </source>
</evidence>
<comment type="caution">
    <text evidence="2">Lacks conserved residue(s) required for the propagation of feature annotation.</text>
</comment>
<gene>
    <name evidence="3" type="ORF">DGYR_LOCUS5239</name>
</gene>
<dbReference type="AlphaFoldDB" id="A0A7I8VLQ6"/>
<dbReference type="Gene3D" id="4.10.400.10">
    <property type="entry name" value="Low-density Lipoprotein Receptor"/>
    <property type="match status" value="1"/>
</dbReference>
<evidence type="ECO:0000256" key="2">
    <source>
        <dbReference type="PROSITE-ProRule" id="PRU00124"/>
    </source>
</evidence>
<keyword evidence="1 2" id="KW-1015">Disulfide bond</keyword>
<dbReference type="OrthoDB" id="6155710at2759"/>
<dbReference type="EMBL" id="CAJFCJ010000006">
    <property type="protein sequence ID" value="CAD5116635.1"/>
    <property type="molecule type" value="Genomic_DNA"/>
</dbReference>
<evidence type="ECO:0000313" key="4">
    <source>
        <dbReference type="Proteomes" id="UP000549394"/>
    </source>
</evidence>
<proteinExistence type="predicted"/>
<dbReference type="PROSITE" id="PS50068">
    <property type="entry name" value="LDLRA_2"/>
    <property type="match status" value="1"/>
</dbReference>
<feature type="disulfide bond" evidence="2">
    <location>
        <begin position="97"/>
        <end position="112"/>
    </location>
</feature>
<dbReference type="InterPro" id="IPR002172">
    <property type="entry name" value="LDrepeatLR_classA_rpt"/>
</dbReference>
<comment type="caution">
    <text evidence="3">The sequence shown here is derived from an EMBL/GenBank/DDBJ whole genome shotgun (WGS) entry which is preliminary data.</text>
</comment>
<dbReference type="InterPro" id="IPR023415">
    <property type="entry name" value="LDLR_class-A_CS"/>
</dbReference>
<organism evidence="3 4">
    <name type="scientific">Dimorphilus gyrociliatus</name>
    <dbReference type="NCBI Taxonomy" id="2664684"/>
    <lineage>
        <taxon>Eukaryota</taxon>
        <taxon>Metazoa</taxon>
        <taxon>Spiralia</taxon>
        <taxon>Lophotrochozoa</taxon>
        <taxon>Annelida</taxon>
        <taxon>Polychaeta</taxon>
        <taxon>Polychaeta incertae sedis</taxon>
        <taxon>Dinophilidae</taxon>
        <taxon>Dimorphilus</taxon>
    </lineage>
</organism>
<name>A0A7I8VLQ6_9ANNE</name>
<dbReference type="InterPro" id="IPR036055">
    <property type="entry name" value="LDL_receptor-like_sf"/>
</dbReference>
<evidence type="ECO:0000256" key="1">
    <source>
        <dbReference type="ARBA" id="ARBA00023157"/>
    </source>
</evidence>
<accession>A0A7I8VLQ6</accession>
<dbReference type="SMART" id="SM00192">
    <property type="entry name" value="LDLa"/>
    <property type="match status" value="1"/>
</dbReference>